<dbReference type="EMBL" id="DXBY01000313">
    <property type="protein sequence ID" value="HIZ37706.1"/>
    <property type="molecule type" value="Genomic_DNA"/>
</dbReference>
<feature type="transmembrane region" description="Helical" evidence="2">
    <location>
        <begin position="117"/>
        <end position="133"/>
    </location>
</feature>
<protein>
    <submittedName>
        <fullName evidence="3">DUF3159 domain-containing protein</fullName>
    </submittedName>
</protein>
<gene>
    <name evidence="3" type="ORF">H9815_18165</name>
</gene>
<feature type="transmembrane region" description="Helical" evidence="2">
    <location>
        <begin position="68"/>
        <end position="86"/>
    </location>
</feature>
<dbReference type="InterPro" id="IPR016566">
    <property type="entry name" value="UCP010219"/>
</dbReference>
<feature type="transmembrane region" description="Helical" evidence="2">
    <location>
        <begin position="225"/>
        <end position="243"/>
    </location>
</feature>
<dbReference type="AlphaFoldDB" id="A0A9D2EIF6"/>
<comment type="caution">
    <text evidence="3">The sequence shown here is derived from an EMBL/GenBank/DDBJ whole genome shotgun (WGS) entry which is preliminary data.</text>
</comment>
<feature type="compositionally biased region" description="Basic and acidic residues" evidence="1">
    <location>
        <begin position="1"/>
        <end position="11"/>
    </location>
</feature>
<feature type="transmembrane region" description="Helical" evidence="2">
    <location>
        <begin position="92"/>
        <end position="110"/>
    </location>
</feature>
<name>A0A9D2EIF6_9MICO</name>
<feature type="region of interest" description="Disordered" evidence="1">
    <location>
        <begin position="1"/>
        <end position="45"/>
    </location>
</feature>
<feature type="transmembrane region" description="Helical" evidence="2">
    <location>
        <begin position="145"/>
        <end position="174"/>
    </location>
</feature>
<dbReference type="Proteomes" id="UP000824037">
    <property type="component" value="Unassembled WGS sequence"/>
</dbReference>
<evidence type="ECO:0000313" key="3">
    <source>
        <dbReference type="EMBL" id="HIZ37706.1"/>
    </source>
</evidence>
<keyword evidence="2" id="KW-0472">Membrane</keyword>
<proteinExistence type="predicted"/>
<reference evidence="3" key="2">
    <citation type="submission" date="2021-04" db="EMBL/GenBank/DDBJ databases">
        <authorList>
            <person name="Gilroy R."/>
        </authorList>
    </citation>
    <scope>NUCLEOTIDE SEQUENCE</scope>
    <source>
        <strain evidence="3">ChiGjej4B4-7305</strain>
    </source>
</reference>
<evidence type="ECO:0000256" key="1">
    <source>
        <dbReference type="SAM" id="MobiDB-lite"/>
    </source>
</evidence>
<evidence type="ECO:0000256" key="2">
    <source>
        <dbReference type="SAM" id="Phobius"/>
    </source>
</evidence>
<keyword evidence="2" id="KW-1133">Transmembrane helix</keyword>
<feature type="compositionally biased region" description="Low complexity" evidence="1">
    <location>
        <begin position="17"/>
        <end position="36"/>
    </location>
</feature>
<sequence>MTEDRASRADQESSAVEPGTGTEPPAGTDPGAPPATQDAEEAPTARRGLRQLDSDHFDALESVGGVRGLIETVLPGVVFVVLFVITRDLTTSLIASVGIAVVAAIARLITRSPVTQAVSGLLGVGIGAVWAWRTGEAADFYRWGLYVNLAWALGVLVSILARWPVVGVVVSLLFQRGFDWRADPVQRRRYAQASWLWVAAFTLRLVVQVPLYLDAQVGWLGTARLVMGLPMWALVLWITWLMVRRREAPADQPASADRS</sequence>
<accession>A0A9D2EIF6</accession>
<evidence type="ECO:0000313" key="4">
    <source>
        <dbReference type="Proteomes" id="UP000824037"/>
    </source>
</evidence>
<feature type="transmembrane region" description="Helical" evidence="2">
    <location>
        <begin position="195"/>
        <end position="213"/>
    </location>
</feature>
<organism evidence="3 4">
    <name type="scientific">Candidatus Ruania gallistercoris</name>
    <dbReference type="NCBI Taxonomy" id="2838746"/>
    <lineage>
        <taxon>Bacteria</taxon>
        <taxon>Bacillati</taxon>
        <taxon>Actinomycetota</taxon>
        <taxon>Actinomycetes</taxon>
        <taxon>Micrococcales</taxon>
        <taxon>Ruaniaceae</taxon>
        <taxon>Ruania</taxon>
    </lineage>
</organism>
<keyword evidence="2" id="KW-0812">Transmembrane</keyword>
<dbReference type="Pfam" id="PF11361">
    <property type="entry name" value="DUF3159"/>
    <property type="match status" value="1"/>
</dbReference>
<reference evidence="3" key="1">
    <citation type="journal article" date="2021" name="PeerJ">
        <title>Extensive microbial diversity within the chicken gut microbiome revealed by metagenomics and culture.</title>
        <authorList>
            <person name="Gilroy R."/>
            <person name="Ravi A."/>
            <person name="Getino M."/>
            <person name="Pursley I."/>
            <person name="Horton D.L."/>
            <person name="Alikhan N.F."/>
            <person name="Baker D."/>
            <person name="Gharbi K."/>
            <person name="Hall N."/>
            <person name="Watson M."/>
            <person name="Adriaenssens E.M."/>
            <person name="Foster-Nyarko E."/>
            <person name="Jarju S."/>
            <person name="Secka A."/>
            <person name="Antonio M."/>
            <person name="Oren A."/>
            <person name="Chaudhuri R.R."/>
            <person name="La Ragione R."/>
            <person name="Hildebrand F."/>
            <person name="Pallen M.J."/>
        </authorList>
    </citation>
    <scope>NUCLEOTIDE SEQUENCE</scope>
    <source>
        <strain evidence="3">ChiGjej4B4-7305</strain>
    </source>
</reference>